<feature type="transmembrane region" description="Helical" evidence="8">
    <location>
        <begin position="149"/>
        <end position="174"/>
    </location>
</feature>
<evidence type="ECO:0000256" key="7">
    <source>
        <dbReference type="SAM" id="MobiDB-lite"/>
    </source>
</evidence>
<protein>
    <recommendedName>
        <fullName evidence="9">Amino acid transporter transmembrane domain-containing protein</fullName>
    </recommendedName>
</protein>
<feature type="transmembrane region" description="Helical" evidence="8">
    <location>
        <begin position="429"/>
        <end position="449"/>
    </location>
</feature>
<proteinExistence type="predicted"/>
<feature type="domain" description="Amino acid transporter transmembrane" evidence="9">
    <location>
        <begin position="54"/>
        <end position="442"/>
    </location>
</feature>
<name>A0A8T0HIW3_CERPU</name>
<feature type="transmembrane region" description="Helical" evidence="8">
    <location>
        <begin position="358"/>
        <end position="382"/>
    </location>
</feature>
<feature type="transmembrane region" description="Helical" evidence="8">
    <location>
        <begin position="277"/>
        <end position="301"/>
    </location>
</feature>
<keyword evidence="11" id="KW-1185">Reference proteome</keyword>
<dbReference type="Pfam" id="PF01490">
    <property type="entry name" value="Aa_trans"/>
    <property type="match status" value="1"/>
</dbReference>
<feature type="region of interest" description="Disordered" evidence="7">
    <location>
        <begin position="1"/>
        <end position="22"/>
    </location>
</feature>
<feature type="transmembrane region" description="Helical" evidence="8">
    <location>
        <begin position="321"/>
        <end position="346"/>
    </location>
</feature>
<evidence type="ECO:0000256" key="1">
    <source>
        <dbReference type="ARBA" id="ARBA00004370"/>
    </source>
</evidence>
<feature type="transmembrane region" description="Helical" evidence="8">
    <location>
        <begin position="180"/>
        <end position="198"/>
    </location>
</feature>
<dbReference type="OrthoDB" id="40134at2759"/>
<feature type="transmembrane region" description="Helical" evidence="8">
    <location>
        <begin position="388"/>
        <end position="408"/>
    </location>
</feature>
<keyword evidence="6 8" id="KW-0472">Membrane</keyword>
<keyword evidence="4" id="KW-0029">Amino-acid transport</keyword>
<evidence type="ECO:0000256" key="8">
    <source>
        <dbReference type="SAM" id="Phobius"/>
    </source>
</evidence>
<dbReference type="AlphaFoldDB" id="A0A8T0HIW3"/>
<evidence type="ECO:0000256" key="5">
    <source>
        <dbReference type="ARBA" id="ARBA00022989"/>
    </source>
</evidence>
<comment type="caution">
    <text evidence="10">The sequence shown here is derived from an EMBL/GenBank/DDBJ whole genome shotgun (WGS) entry which is preliminary data.</text>
</comment>
<feature type="transmembrane region" description="Helical" evidence="8">
    <location>
        <begin position="240"/>
        <end position="265"/>
    </location>
</feature>
<reference evidence="10 11" key="1">
    <citation type="submission" date="2020-06" db="EMBL/GenBank/DDBJ databases">
        <title>WGS assembly of Ceratodon purpureus strain R40.</title>
        <authorList>
            <person name="Carey S.B."/>
            <person name="Jenkins J."/>
            <person name="Shu S."/>
            <person name="Lovell J.T."/>
            <person name="Sreedasyam A."/>
            <person name="Maumus F."/>
            <person name="Tiley G.P."/>
            <person name="Fernandez-Pozo N."/>
            <person name="Barry K."/>
            <person name="Chen C."/>
            <person name="Wang M."/>
            <person name="Lipzen A."/>
            <person name="Daum C."/>
            <person name="Saski C.A."/>
            <person name="Payton A.C."/>
            <person name="Mcbreen J.C."/>
            <person name="Conrad R.E."/>
            <person name="Kollar L.M."/>
            <person name="Olsson S."/>
            <person name="Huttunen S."/>
            <person name="Landis J.B."/>
            <person name="Wickett N.J."/>
            <person name="Johnson M.G."/>
            <person name="Rensing S.A."/>
            <person name="Grimwood J."/>
            <person name="Schmutz J."/>
            <person name="Mcdaniel S.F."/>
        </authorList>
    </citation>
    <scope>NUCLEOTIDE SEQUENCE [LARGE SCALE GENOMIC DNA]</scope>
    <source>
        <strain evidence="10 11">R40</strain>
    </source>
</reference>
<dbReference type="Proteomes" id="UP000822688">
    <property type="component" value="Chromosome 6"/>
</dbReference>
<sequence>MGDQLKGRSAATNGNAQHLKDVENGRTTHGAKVLDTTPVSGPEGGNFWQRALWHGGSVYDAWLSASCAQVGQVILTMPTSYAQMGYKWGVFFQIFYASVGIFTCYLLARLYVEYRTRKEREGVDFSKHVIQYHEVLGSLVGNWAKRASLFFNIVTVGALSVVQIIACASNAYYLNPNHDKRTWTIVFGAVSTLVVFLPTIHNYRVWSLMGVLTTTYTAWFMFISALVHGQTKGATHAGPFNIVSFFTGTTNILFASGGHAITIEIMHAMWRPARFKYVYVFCCLYVLSITVPHSVTVYWAFGDVLLHKNNAFAVFAPSHARSTAIVFMIMHQAVAFGLFSMPLMLFWEKLLGLHYSHYLVRTACRVPVALLLWLLALAFPFFGPLNSMIGALFMSFSVFIVPCVAYIITFWTPKSRQNEAETPSKFRRLIGWWGIVAISSLIVVIVAALGSGLGSYASVENIIQQIHQFGLFDKCYQC</sequence>
<evidence type="ECO:0000256" key="6">
    <source>
        <dbReference type="ARBA" id="ARBA00023136"/>
    </source>
</evidence>
<dbReference type="EMBL" id="CM026427">
    <property type="protein sequence ID" value="KAG0570122.1"/>
    <property type="molecule type" value="Genomic_DNA"/>
</dbReference>
<accession>A0A8T0HIW3</accession>
<keyword evidence="5 8" id="KW-1133">Transmembrane helix</keyword>
<organism evidence="10 11">
    <name type="scientific">Ceratodon purpureus</name>
    <name type="common">Fire moss</name>
    <name type="synonym">Dicranum purpureum</name>
    <dbReference type="NCBI Taxonomy" id="3225"/>
    <lineage>
        <taxon>Eukaryota</taxon>
        <taxon>Viridiplantae</taxon>
        <taxon>Streptophyta</taxon>
        <taxon>Embryophyta</taxon>
        <taxon>Bryophyta</taxon>
        <taxon>Bryophytina</taxon>
        <taxon>Bryopsida</taxon>
        <taxon>Dicranidae</taxon>
        <taxon>Pseudoditrichales</taxon>
        <taxon>Ditrichaceae</taxon>
        <taxon>Ceratodon</taxon>
    </lineage>
</organism>
<comment type="subcellular location">
    <subcellularLocation>
        <location evidence="1">Membrane</location>
    </subcellularLocation>
</comment>
<evidence type="ECO:0000256" key="4">
    <source>
        <dbReference type="ARBA" id="ARBA00022970"/>
    </source>
</evidence>
<evidence type="ECO:0000256" key="3">
    <source>
        <dbReference type="ARBA" id="ARBA00022692"/>
    </source>
</evidence>
<dbReference type="GO" id="GO:0006865">
    <property type="term" value="P:amino acid transport"/>
    <property type="evidence" value="ECO:0007669"/>
    <property type="project" value="UniProtKB-KW"/>
</dbReference>
<evidence type="ECO:0000259" key="9">
    <source>
        <dbReference type="Pfam" id="PF01490"/>
    </source>
</evidence>
<feature type="transmembrane region" description="Helical" evidence="8">
    <location>
        <begin position="90"/>
        <end position="112"/>
    </location>
</feature>
<feature type="transmembrane region" description="Helical" evidence="8">
    <location>
        <begin position="205"/>
        <end position="228"/>
    </location>
</feature>
<dbReference type="PANTHER" id="PTHR48017">
    <property type="entry name" value="OS05G0424000 PROTEIN-RELATED"/>
    <property type="match status" value="1"/>
</dbReference>
<dbReference type="InterPro" id="IPR013057">
    <property type="entry name" value="AA_transpt_TM"/>
</dbReference>
<keyword evidence="3 8" id="KW-0812">Transmembrane</keyword>
<dbReference type="GO" id="GO:0016020">
    <property type="term" value="C:membrane"/>
    <property type="evidence" value="ECO:0007669"/>
    <property type="project" value="UniProtKB-SubCell"/>
</dbReference>
<keyword evidence="2" id="KW-0813">Transport</keyword>
<evidence type="ECO:0000313" key="11">
    <source>
        <dbReference type="Proteomes" id="UP000822688"/>
    </source>
</evidence>
<gene>
    <name evidence="10" type="ORF">KC19_6G140300</name>
</gene>
<evidence type="ECO:0000256" key="2">
    <source>
        <dbReference type="ARBA" id="ARBA00022448"/>
    </source>
</evidence>
<evidence type="ECO:0000313" key="10">
    <source>
        <dbReference type="EMBL" id="KAG0570122.1"/>
    </source>
</evidence>